<dbReference type="PROSITE" id="PS50878">
    <property type="entry name" value="RT_POL"/>
    <property type="match status" value="1"/>
</dbReference>
<dbReference type="InterPro" id="IPR000477">
    <property type="entry name" value="RT_dom"/>
</dbReference>
<keyword evidence="3" id="KW-1185">Reference proteome</keyword>
<keyword evidence="2" id="KW-0695">RNA-directed DNA polymerase</keyword>
<evidence type="ECO:0000313" key="3">
    <source>
        <dbReference type="Proteomes" id="UP001140206"/>
    </source>
</evidence>
<dbReference type="Pfam" id="PF13966">
    <property type="entry name" value="zf-RVT"/>
    <property type="match status" value="1"/>
</dbReference>
<dbReference type="EMBL" id="JAMFTS010000003">
    <property type="protein sequence ID" value="KAJ4769205.1"/>
    <property type="molecule type" value="Genomic_DNA"/>
</dbReference>
<dbReference type="SUPFAM" id="SSF56672">
    <property type="entry name" value="DNA/RNA polymerases"/>
    <property type="match status" value="1"/>
</dbReference>
<dbReference type="AlphaFoldDB" id="A0AAV8DJH1"/>
<evidence type="ECO:0000313" key="2">
    <source>
        <dbReference type="EMBL" id="KAJ4769205.1"/>
    </source>
</evidence>
<dbReference type="CDD" id="cd01650">
    <property type="entry name" value="RT_nLTR_like"/>
    <property type="match status" value="1"/>
</dbReference>
<dbReference type="Proteomes" id="UP001140206">
    <property type="component" value="Chromosome 3"/>
</dbReference>
<feature type="domain" description="Reverse transcriptase" evidence="1">
    <location>
        <begin position="50"/>
        <end position="332"/>
    </location>
</feature>
<dbReference type="PANTHER" id="PTHR33116:SF86">
    <property type="entry name" value="REVERSE TRANSCRIPTASE DOMAIN-CONTAINING PROTEIN"/>
    <property type="match status" value="1"/>
</dbReference>
<proteinExistence type="predicted"/>
<gene>
    <name evidence="2" type="ORF">LUZ62_053462</name>
</gene>
<protein>
    <submittedName>
        <fullName evidence="2">RNA-directed DNA polymerase (Reverse transcriptase)-related family protein</fullName>
    </submittedName>
</protein>
<dbReference type="InterPro" id="IPR043502">
    <property type="entry name" value="DNA/RNA_pol_sf"/>
</dbReference>
<reference evidence="2" key="1">
    <citation type="submission" date="2022-08" db="EMBL/GenBank/DDBJ databases">
        <authorList>
            <person name="Marques A."/>
        </authorList>
    </citation>
    <scope>NUCLEOTIDE SEQUENCE</scope>
    <source>
        <strain evidence="2">RhyPub2mFocal</strain>
        <tissue evidence="2">Leaves</tissue>
    </source>
</reference>
<dbReference type="Pfam" id="PF00078">
    <property type="entry name" value="RVT_1"/>
    <property type="match status" value="1"/>
</dbReference>
<evidence type="ECO:0000259" key="1">
    <source>
        <dbReference type="PROSITE" id="PS50878"/>
    </source>
</evidence>
<dbReference type="InterPro" id="IPR026960">
    <property type="entry name" value="RVT-Znf"/>
</dbReference>
<dbReference type="PANTHER" id="PTHR33116">
    <property type="entry name" value="REVERSE TRANSCRIPTASE ZINC-BINDING DOMAIN-CONTAINING PROTEIN-RELATED-RELATED"/>
    <property type="match status" value="1"/>
</dbReference>
<comment type="caution">
    <text evidence="2">The sequence shown here is derived from an EMBL/GenBank/DDBJ whole genome shotgun (WGS) entry which is preliminary data.</text>
</comment>
<keyword evidence="2" id="KW-0548">Nucleotidyltransferase</keyword>
<dbReference type="GO" id="GO:0003964">
    <property type="term" value="F:RNA-directed DNA polymerase activity"/>
    <property type="evidence" value="ECO:0007669"/>
    <property type="project" value="UniProtKB-KW"/>
</dbReference>
<accession>A0AAV8DJH1</accession>
<name>A0AAV8DJH1_9POAL</name>
<sequence length="805" mass="92216">MALIPTLQEIKEVLWTMGLDRAPGPDGLTVRFLKSMWHVMSHDIAQKIRWAFISGQIPHEWTDCYIALIPKIDCPEKPSHYRPISVCSVLYRLTMKIMATRLRKHMPNIISPTQTAFVRGRSIHDNVILLREVLHSFRSSNFKAKAFALKLDLFKAFDTVEWRCIREVLQAINMPQNIVNLIYSAMSSAKFTIKLNGVKGDGFFTATRGLRQGCPLSPYLFILATEILSKLLNQAVQDSEIEGIQLSPGATQITHALYADDLIVSGNVQLQEIQTLRGLLQQFQAITGLKENPEKSHVWFSHATKPEDRDRILNVFSVKCAPEETSYLGCPISTKRYRVRHFQDLKERILNRISGWKLNNLSFAGRVELLRAVLQSIPMHVMATQQLPKQVLHQLTSTFKKFIWGKVGHDRYMAFLSWDKLCSTFQNGGLNLRDIYSLNTAWLMKTIFSFLSNNQALWVKILQGKYCSGNGFWNSNIKKGDSELWGTFHKLKHLIKDDLKWAIGSGSNIPALGQPWYPNWENDKHSTPLALNLKVRDLLNPQTHQWNLDSHTNLFQPTSIHQILSLPNIPSQDTSTPDKLVWTVSKNVHFILKLAYLKLTNPLPQIQPDPLWGHIWNIRDLIPKVRTFIWKAARGALPTMHELSKRIGRISPMCPRCHEENETMHHLLFICNASRATWYLSPFNLRTEYLPLQLREVLLQVTATLQDGHLQLFCYIMWSLWKSRNAVIFNAQQENPKSILAQALALQSARPKSNDSTQIAEQLEPPMNITIQPQVNSLWLVDASWDTQQRAAIGIAVYCNRGKLQ</sequence>
<organism evidence="2 3">
    <name type="scientific">Rhynchospora pubera</name>
    <dbReference type="NCBI Taxonomy" id="906938"/>
    <lineage>
        <taxon>Eukaryota</taxon>
        <taxon>Viridiplantae</taxon>
        <taxon>Streptophyta</taxon>
        <taxon>Embryophyta</taxon>
        <taxon>Tracheophyta</taxon>
        <taxon>Spermatophyta</taxon>
        <taxon>Magnoliopsida</taxon>
        <taxon>Liliopsida</taxon>
        <taxon>Poales</taxon>
        <taxon>Cyperaceae</taxon>
        <taxon>Cyperoideae</taxon>
        <taxon>Rhynchosporeae</taxon>
        <taxon>Rhynchospora</taxon>
    </lineage>
</organism>
<keyword evidence="2" id="KW-0808">Transferase</keyword>